<gene>
    <name evidence="2" type="ORF">M9Y10_041846</name>
</gene>
<keyword evidence="1" id="KW-1133">Transmembrane helix</keyword>
<feature type="transmembrane region" description="Helical" evidence="1">
    <location>
        <begin position="189"/>
        <end position="210"/>
    </location>
</feature>
<keyword evidence="1" id="KW-0472">Membrane</keyword>
<dbReference type="Proteomes" id="UP001470230">
    <property type="component" value="Unassembled WGS sequence"/>
</dbReference>
<protein>
    <submittedName>
        <fullName evidence="2">Uncharacterized protein</fullName>
    </submittedName>
</protein>
<feature type="transmembrane region" description="Helical" evidence="1">
    <location>
        <begin position="12"/>
        <end position="31"/>
    </location>
</feature>
<keyword evidence="1" id="KW-0812">Transmembrane</keyword>
<feature type="transmembrane region" description="Helical" evidence="1">
    <location>
        <begin position="124"/>
        <end position="146"/>
    </location>
</feature>
<evidence type="ECO:0000313" key="3">
    <source>
        <dbReference type="Proteomes" id="UP001470230"/>
    </source>
</evidence>
<proteinExistence type="predicted"/>
<name>A0ABR2K6D6_9EUKA</name>
<evidence type="ECO:0000313" key="2">
    <source>
        <dbReference type="EMBL" id="KAK8886383.1"/>
    </source>
</evidence>
<keyword evidence="3" id="KW-1185">Reference proteome</keyword>
<accession>A0ABR2K6D6</accession>
<evidence type="ECO:0000256" key="1">
    <source>
        <dbReference type="SAM" id="Phobius"/>
    </source>
</evidence>
<organism evidence="2 3">
    <name type="scientific">Tritrichomonas musculus</name>
    <dbReference type="NCBI Taxonomy" id="1915356"/>
    <lineage>
        <taxon>Eukaryota</taxon>
        <taxon>Metamonada</taxon>
        <taxon>Parabasalia</taxon>
        <taxon>Tritrichomonadida</taxon>
        <taxon>Tritrichomonadidae</taxon>
        <taxon>Tritrichomonas</taxon>
    </lineage>
</organism>
<feature type="transmembrane region" description="Helical" evidence="1">
    <location>
        <begin position="158"/>
        <end position="177"/>
    </location>
</feature>
<reference evidence="2 3" key="1">
    <citation type="submission" date="2024-04" db="EMBL/GenBank/DDBJ databases">
        <title>Tritrichomonas musculus Genome.</title>
        <authorList>
            <person name="Alves-Ferreira E."/>
            <person name="Grigg M."/>
            <person name="Lorenzi H."/>
            <person name="Galac M."/>
        </authorList>
    </citation>
    <scope>NUCLEOTIDE SEQUENCE [LARGE SCALE GENOMIC DNA]</scope>
    <source>
        <strain evidence="2 3">EAF2021</strain>
    </source>
</reference>
<sequence>MVKTLVIFTYPSNVFWFSAIFPLLAVSMRYFSSLLSNGIASELIPSLPHLYQEKYNRNLSLFFSFCGFISIFLSTLSIQSFISKIPKDKQRGNFNLYTSIIMIFGMVMNFSVLFLNFLDINKRPFLTALNLSVLYTSASIFHICIGKIPARFTYIDDLAKIFNYVLVVSSTLVVLTFNVSCLTHKIDALYYISSIAQCIGILICFLKYILIGTIMNGDQFLAFSVEKKTDKKAYTRNDMILP</sequence>
<feature type="transmembrane region" description="Helical" evidence="1">
    <location>
        <begin position="61"/>
        <end position="82"/>
    </location>
</feature>
<comment type="caution">
    <text evidence="2">The sequence shown here is derived from an EMBL/GenBank/DDBJ whole genome shotgun (WGS) entry which is preliminary data.</text>
</comment>
<dbReference type="EMBL" id="JAPFFF010000007">
    <property type="protein sequence ID" value="KAK8886383.1"/>
    <property type="molecule type" value="Genomic_DNA"/>
</dbReference>
<feature type="transmembrane region" description="Helical" evidence="1">
    <location>
        <begin position="94"/>
        <end position="118"/>
    </location>
</feature>